<dbReference type="PANTHER" id="PTHR37953">
    <property type="entry name" value="UPF0127 PROTEIN MJ1496"/>
    <property type="match status" value="1"/>
</dbReference>
<dbReference type="InterPro" id="IPR003795">
    <property type="entry name" value="DUF192"/>
</dbReference>
<dbReference type="Gene3D" id="2.60.120.1140">
    <property type="entry name" value="Protein of unknown function DUF192"/>
    <property type="match status" value="1"/>
</dbReference>
<keyword evidence="1" id="KW-0472">Membrane</keyword>
<keyword evidence="1" id="KW-1133">Transmembrane helix</keyword>
<protein>
    <recommendedName>
        <fullName evidence="4">DUF192 domain-containing protein</fullName>
    </recommendedName>
</protein>
<accession>A0A0G0N1S1</accession>
<sequence length="188" mass="21617">MISKKNSTPQIKPSPDFTTRYFIAAVTVALILGFFTVRDYLIHLQKNFNNFQSSQNFLTTPVAAEETEVKINNQVITAEIADTTYLRDRGLSYRDSLMENRGMLFVFRPANLPRFWMKDMRFPLDIIWIDDDRVVDIDENLPNPSAETPLNQLPTYSPKSIVNYVLEVNAGYVAQNAIKIGDRVEINY</sequence>
<dbReference type="EMBL" id="LBWP01000022">
    <property type="protein sequence ID" value="KKR10159.1"/>
    <property type="molecule type" value="Genomic_DNA"/>
</dbReference>
<dbReference type="Proteomes" id="UP000034246">
    <property type="component" value="Unassembled WGS sequence"/>
</dbReference>
<feature type="transmembrane region" description="Helical" evidence="1">
    <location>
        <begin position="21"/>
        <end position="41"/>
    </location>
</feature>
<evidence type="ECO:0000256" key="1">
    <source>
        <dbReference type="SAM" id="Phobius"/>
    </source>
</evidence>
<gene>
    <name evidence="2" type="ORF">UT39_C0022G0013</name>
</gene>
<comment type="caution">
    <text evidence="2">The sequence shown here is derived from an EMBL/GenBank/DDBJ whole genome shotgun (WGS) entry which is preliminary data.</text>
</comment>
<proteinExistence type="predicted"/>
<reference evidence="2 3" key="1">
    <citation type="journal article" date="2015" name="Nature">
        <title>rRNA introns, odd ribosomes, and small enigmatic genomes across a large radiation of phyla.</title>
        <authorList>
            <person name="Brown C.T."/>
            <person name="Hug L.A."/>
            <person name="Thomas B.C."/>
            <person name="Sharon I."/>
            <person name="Castelle C.J."/>
            <person name="Singh A."/>
            <person name="Wilkins M.J."/>
            <person name="Williams K.H."/>
            <person name="Banfield J.F."/>
        </authorList>
    </citation>
    <scope>NUCLEOTIDE SEQUENCE [LARGE SCALE GENOMIC DNA]</scope>
</reference>
<organism evidence="2 3">
    <name type="scientific">Candidatus Woesebacteria bacterium GW2011_GWA1_39_21</name>
    <dbReference type="NCBI Taxonomy" id="1618550"/>
    <lineage>
        <taxon>Bacteria</taxon>
        <taxon>Candidatus Woeseibacteriota</taxon>
    </lineage>
</organism>
<keyword evidence="1" id="KW-0812">Transmembrane</keyword>
<evidence type="ECO:0008006" key="4">
    <source>
        <dbReference type="Google" id="ProtNLM"/>
    </source>
</evidence>
<dbReference type="PANTHER" id="PTHR37953:SF1">
    <property type="entry name" value="UPF0127 PROTEIN MJ1496"/>
    <property type="match status" value="1"/>
</dbReference>
<dbReference type="InterPro" id="IPR038695">
    <property type="entry name" value="Saro_0823-like_sf"/>
</dbReference>
<evidence type="ECO:0000313" key="3">
    <source>
        <dbReference type="Proteomes" id="UP000034246"/>
    </source>
</evidence>
<name>A0A0G0N1S1_9BACT</name>
<evidence type="ECO:0000313" key="2">
    <source>
        <dbReference type="EMBL" id="KKR10159.1"/>
    </source>
</evidence>
<dbReference type="Pfam" id="PF02643">
    <property type="entry name" value="DUF192"/>
    <property type="match status" value="1"/>
</dbReference>
<dbReference type="AlphaFoldDB" id="A0A0G0N1S1"/>